<gene>
    <name evidence="3" type="ORF">QYM36_013545</name>
</gene>
<keyword evidence="1" id="KW-0175">Coiled coil</keyword>
<dbReference type="Proteomes" id="UP001187531">
    <property type="component" value="Unassembled WGS sequence"/>
</dbReference>
<evidence type="ECO:0000313" key="4">
    <source>
        <dbReference type="Proteomes" id="UP001187531"/>
    </source>
</evidence>
<dbReference type="AlphaFoldDB" id="A0AA88HRZ1"/>
<keyword evidence="4" id="KW-1185">Reference proteome</keyword>
<reference evidence="3" key="1">
    <citation type="submission" date="2023-07" db="EMBL/GenBank/DDBJ databases">
        <title>Chromosome-level genome assembly of Artemia franciscana.</title>
        <authorList>
            <person name="Jo E."/>
        </authorList>
    </citation>
    <scope>NUCLEOTIDE SEQUENCE</scope>
    <source>
        <tissue evidence="3">Whole body</tissue>
    </source>
</reference>
<name>A0AA88HRZ1_ARTSF</name>
<accession>A0AA88HRZ1</accession>
<evidence type="ECO:0000256" key="1">
    <source>
        <dbReference type="SAM" id="Coils"/>
    </source>
</evidence>
<sequence>MSNNPVDVHKTPIYFHEAIGLSNEVPRDLALISSNSTNVFGYRNSYQRLKINDQFSRPTERYGAGVFEETSLLCQAPNYDIVEKAVYTVPPMNGSSISCLLGYNDAGQTMEGINNFYQPAEQSKAGNTYLDLDSGDIHTDSYQSLNMPGKIPQNQPPENFGSLFDSPPDELKINMLQPVPEAVEMIHGKNNASTGFQATLFGYESRILINLGRDNSCNNQRIESYQPSFHRISIDGRTIDRSNNKSFSPQNNWPMYHNPNSFSLQNYYYNDANVIISELNRFNYHLNLGQPYQGLQVACRLYNAEYMINRNVYDSANTSDTASRRKLVHLSATNLGSQRTKQKKQNVSMQVHMQGEIAADKHSTYPRKRKARLTRANSGPKKRAKRQTSVVKNCSVPKTKQKQEEALKPEVDITNLINSINEKKQNVDKLNQEKDKRKESFEKHRKVEKELADKYYKIRDGREVNEPLREFPTQKIQNSHYRTEIRLVIKIPSISKPLESNTFKAKKFEVNLSLNNLNKEIKSLNAEIEALEIEDERALKRIKYYVNYIQGMLGRLNERSN</sequence>
<dbReference type="EMBL" id="JAVRJZ010000017">
    <property type="protein sequence ID" value="KAK2709897.1"/>
    <property type="molecule type" value="Genomic_DNA"/>
</dbReference>
<feature type="coiled-coil region" evidence="1">
    <location>
        <begin position="413"/>
        <end position="450"/>
    </location>
</feature>
<feature type="region of interest" description="Disordered" evidence="2">
    <location>
        <begin position="362"/>
        <end position="390"/>
    </location>
</feature>
<proteinExistence type="predicted"/>
<protein>
    <submittedName>
        <fullName evidence="3">Uncharacterized protein</fullName>
    </submittedName>
</protein>
<feature type="coiled-coil region" evidence="1">
    <location>
        <begin position="507"/>
        <end position="541"/>
    </location>
</feature>
<feature type="compositionally biased region" description="Basic residues" evidence="2">
    <location>
        <begin position="364"/>
        <end position="373"/>
    </location>
</feature>
<evidence type="ECO:0000256" key="2">
    <source>
        <dbReference type="SAM" id="MobiDB-lite"/>
    </source>
</evidence>
<comment type="caution">
    <text evidence="3">The sequence shown here is derived from an EMBL/GenBank/DDBJ whole genome shotgun (WGS) entry which is preliminary data.</text>
</comment>
<organism evidence="3 4">
    <name type="scientific">Artemia franciscana</name>
    <name type="common">Brine shrimp</name>
    <name type="synonym">Artemia sanfranciscana</name>
    <dbReference type="NCBI Taxonomy" id="6661"/>
    <lineage>
        <taxon>Eukaryota</taxon>
        <taxon>Metazoa</taxon>
        <taxon>Ecdysozoa</taxon>
        <taxon>Arthropoda</taxon>
        <taxon>Crustacea</taxon>
        <taxon>Branchiopoda</taxon>
        <taxon>Anostraca</taxon>
        <taxon>Artemiidae</taxon>
        <taxon>Artemia</taxon>
    </lineage>
</organism>
<evidence type="ECO:0000313" key="3">
    <source>
        <dbReference type="EMBL" id="KAK2709897.1"/>
    </source>
</evidence>